<dbReference type="PANTHER" id="PTHR43542:SF1">
    <property type="entry name" value="METHYLTRANSFERASE"/>
    <property type="match status" value="1"/>
</dbReference>
<dbReference type="Pfam" id="PF03602">
    <property type="entry name" value="Cons_hypoth95"/>
    <property type="match status" value="1"/>
</dbReference>
<evidence type="ECO:0000256" key="2">
    <source>
        <dbReference type="ARBA" id="ARBA00022679"/>
    </source>
</evidence>
<dbReference type="InterPro" id="IPR004398">
    <property type="entry name" value="RNA_MeTrfase_RsmD"/>
</dbReference>
<dbReference type="InterPro" id="IPR029063">
    <property type="entry name" value="SAM-dependent_MTases_sf"/>
</dbReference>
<dbReference type="RefSeq" id="WP_037232362.1">
    <property type="nucleotide sequence ID" value="NZ_JAEMUK010000079.1"/>
</dbReference>
<organism evidence="3 4">
    <name type="scientific">Rhodomicrobium udaipurense</name>
    <dbReference type="NCBI Taxonomy" id="1202716"/>
    <lineage>
        <taxon>Bacteria</taxon>
        <taxon>Pseudomonadati</taxon>
        <taxon>Pseudomonadota</taxon>
        <taxon>Alphaproteobacteria</taxon>
        <taxon>Hyphomicrobiales</taxon>
        <taxon>Hyphomicrobiaceae</taxon>
        <taxon>Rhodomicrobium</taxon>
    </lineage>
</organism>
<dbReference type="Gene3D" id="3.40.50.150">
    <property type="entry name" value="Vaccinia Virus protein VP39"/>
    <property type="match status" value="1"/>
</dbReference>
<dbReference type="EMBL" id="JAEMUK010000079">
    <property type="protein sequence ID" value="MBJ7544530.1"/>
    <property type="molecule type" value="Genomic_DNA"/>
</dbReference>
<evidence type="ECO:0000256" key="1">
    <source>
        <dbReference type="ARBA" id="ARBA00022603"/>
    </source>
</evidence>
<evidence type="ECO:0000313" key="4">
    <source>
        <dbReference type="Proteomes" id="UP000623250"/>
    </source>
</evidence>
<dbReference type="Proteomes" id="UP000623250">
    <property type="component" value="Unassembled WGS sequence"/>
</dbReference>
<keyword evidence="4" id="KW-1185">Reference proteome</keyword>
<keyword evidence="2 3" id="KW-0808">Transferase</keyword>
<reference evidence="3 4" key="1">
    <citation type="submission" date="2020-12" db="EMBL/GenBank/DDBJ databases">
        <title>Revised draft genomes of Rhodomicrobium vannielii ATCC 17100 and Rhodomicrobium udaipurense JA643.</title>
        <authorList>
            <person name="Conners E.M."/>
            <person name="Davenport E.J."/>
            <person name="Bose A."/>
        </authorList>
    </citation>
    <scope>NUCLEOTIDE SEQUENCE [LARGE SCALE GENOMIC DNA]</scope>
    <source>
        <strain evidence="3 4">JA643</strain>
    </source>
</reference>
<keyword evidence="1 3" id="KW-0489">Methyltransferase</keyword>
<proteinExistence type="predicted"/>
<dbReference type="PANTHER" id="PTHR43542">
    <property type="entry name" value="METHYLTRANSFERASE"/>
    <property type="match status" value="1"/>
</dbReference>
<name>A0A8I1GEI8_9HYPH</name>
<dbReference type="InterPro" id="IPR002052">
    <property type="entry name" value="DNA_methylase_N6_adenine_CS"/>
</dbReference>
<accession>A0A8I1GEI8</accession>
<dbReference type="AlphaFoldDB" id="A0A8I1GEI8"/>
<dbReference type="EC" id="2.1.1.171" evidence="3"/>
<dbReference type="NCBIfam" id="TIGR00095">
    <property type="entry name" value="16S rRNA (guanine(966)-N(2))-methyltransferase RsmD"/>
    <property type="match status" value="1"/>
</dbReference>
<dbReference type="CDD" id="cd02440">
    <property type="entry name" value="AdoMet_MTases"/>
    <property type="match status" value="1"/>
</dbReference>
<gene>
    <name evidence="3" type="primary">rsmD</name>
    <name evidence="3" type="ORF">JDN41_13320</name>
</gene>
<evidence type="ECO:0000313" key="3">
    <source>
        <dbReference type="EMBL" id="MBJ7544530.1"/>
    </source>
</evidence>
<dbReference type="GO" id="GO:0052913">
    <property type="term" value="F:16S rRNA (guanine(966)-N(2))-methyltransferase activity"/>
    <property type="evidence" value="ECO:0007669"/>
    <property type="project" value="UniProtKB-EC"/>
</dbReference>
<dbReference type="PIRSF" id="PIRSF004553">
    <property type="entry name" value="CHP00095"/>
    <property type="match status" value="1"/>
</dbReference>
<sequence>MRIVGGRFRGRGIAAPDGMTTRPTSDRVRESLFNILAHGIDGPPLEGARVLDLFAGTGALGLEALSRGAAYCLFVEDEAAARGAIRENIEALGLTGASKLWRRDATKLGVAAPMQPFQLVFADPPYAKGLGELALNAALDGGWLAAGAICVLEERADVAVALPDAFEPLDARIYGETALHFFRKG</sequence>
<protein>
    <submittedName>
        <fullName evidence="3">16S rRNA (Guanine(966)-N(2))-methyltransferase RsmD</fullName>
        <ecNumber evidence="3">2.1.1.171</ecNumber>
    </submittedName>
</protein>
<dbReference type="SUPFAM" id="SSF53335">
    <property type="entry name" value="S-adenosyl-L-methionine-dependent methyltransferases"/>
    <property type="match status" value="1"/>
</dbReference>
<comment type="caution">
    <text evidence="3">The sequence shown here is derived from an EMBL/GenBank/DDBJ whole genome shotgun (WGS) entry which is preliminary data.</text>
</comment>
<dbReference type="GO" id="GO:0003676">
    <property type="term" value="F:nucleic acid binding"/>
    <property type="evidence" value="ECO:0007669"/>
    <property type="project" value="InterPro"/>
</dbReference>
<dbReference type="PROSITE" id="PS00092">
    <property type="entry name" value="N6_MTASE"/>
    <property type="match status" value="1"/>
</dbReference>